<dbReference type="Proteomes" id="UP000054608">
    <property type="component" value="Unassembled WGS sequence"/>
</dbReference>
<name>A0A0W0XWI2_9GAMM</name>
<dbReference type="RefSeq" id="WP_058531232.1">
    <property type="nucleotide sequence ID" value="NZ_CAAAIN010000001.1"/>
</dbReference>
<dbReference type="Gene3D" id="3.90.1010.10">
    <property type="match status" value="1"/>
</dbReference>
<comment type="caution">
    <text evidence="1">The sequence shown here is derived from an EMBL/GenBank/DDBJ whole genome shotgun (WGS) entry which is preliminary data.</text>
</comment>
<keyword evidence="2" id="KW-1185">Reference proteome</keyword>
<sequence>MMKYNSLVETCFFTPRHVGTLDCTRPFTVSSEVGIRGKAFLQWYAACDAQGLITRCCFKAYGNPYLIAALEWCCRQMTGTSVSEHPRLGYQQLINELEIPKTLYPTALLVEQGYRQICEKMKQLVKENP</sequence>
<evidence type="ECO:0000313" key="1">
    <source>
        <dbReference type="EMBL" id="KTD48799.1"/>
    </source>
</evidence>
<dbReference type="STRING" id="458.Lrub_1150"/>
<gene>
    <name evidence="1" type="primary">nifU_2</name>
    <name evidence="1" type="ORF">Lrub_1150</name>
</gene>
<protein>
    <submittedName>
        <fullName evidence="1">NifU-like protein</fullName>
    </submittedName>
</protein>
<dbReference type="OrthoDB" id="46697at2"/>
<dbReference type="AlphaFoldDB" id="A0A0W0XWI2"/>
<dbReference type="PATRIC" id="fig|458.5.peg.1190"/>
<dbReference type="SUPFAM" id="SSF82649">
    <property type="entry name" value="SufE/NifU"/>
    <property type="match status" value="1"/>
</dbReference>
<dbReference type="EMBL" id="LNYT01000007">
    <property type="protein sequence ID" value="KTD48799.1"/>
    <property type="molecule type" value="Genomic_DNA"/>
</dbReference>
<accession>A0A0W0XWI2</accession>
<organism evidence="1 2">
    <name type="scientific">Legionella rubrilucens</name>
    <dbReference type="NCBI Taxonomy" id="458"/>
    <lineage>
        <taxon>Bacteria</taxon>
        <taxon>Pseudomonadati</taxon>
        <taxon>Pseudomonadota</taxon>
        <taxon>Gammaproteobacteria</taxon>
        <taxon>Legionellales</taxon>
        <taxon>Legionellaceae</taxon>
        <taxon>Legionella</taxon>
    </lineage>
</organism>
<evidence type="ECO:0000313" key="2">
    <source>
        <dbReference type="Proteomes" id="UP000054608"/>
    </source>
</evidence>
<reference evidence="1 2" key="1">
    <citation type="submission" date="2015-11" db="EMBL/GenBank/DDBJ databases">
        <title>Genomic analysis of 38 Legionella species identifies large and diverse effector repertoires.</title>
        <authorList>
            <person name="Burstein D."/>
            <person name="Amaro F."/>
            <person name="Zusman T."/>
            <person name="Lifshitz Z."/>
            <person name="Cohen O."/>
            <person name="Gilbert J.A."/>
            <person name="Pupko T."/>
            <person name="Shuman H.A."/>
            <person name="Segal G."/>
        </authorList>
    </citation>
    <scope>NUCLEOTIDE SEQUENCE [LARGE SCALE GENOMIC DNA]</scope>
    <source>
        <strain evidence="1 2">WA-270A-C2</strain>
    </source>
</reference>
<proteinExistence type="predicted"/>